<proteinExistence type="inferred from homology"/>
<dbReference type="GO" id="GO:0006508">
    <property type="term" value="P:proteolysis"/>
    <property type="evidence" value="ECO:0007669"/>
    <property type="project" value="UniProtKB-KW"/>
</dbReference>
<comment type="caution">
    <text evidence="8">The sequence shown here is derived from an EMBL/GenBank/DDBJ whole genome shotgun (WGS) entry which is preliminary data.</text>
</comment>
<dbReference type="AlphaFoldDB" id="A0A5J9V4J2"/>
<evidence type="ECO:0000256" key="3">
    <source>
        <dbReference type="ARBA" id="ARBA00022729"/>
    </source>
</evidence>
<dbReference type="Gene3D" id="3.50.30.30">
    <property type="match status" value="1"/>
</dbReference>
<dbReference type="InterPro" id="IPR036852">
    <property type="entry name" value="Peptidase_S8/S53_dom_sf"/>
</dbReference>
<dbReference type="PROSITE" id="PS51892">
    <property type="entry name" value="SUBTILASE"/>
    <property type="match status" value="1"/>
</dbReference>
<dbReference type="GO" id="GO:0004252">
    <property type="term" value="F:serine-type endopeptidase activity"/>
    <property type="evidence" value="ECO:0007669"/>
    <property type="project" value="InterPro"/>
</dbReference>
<dbReference type="EMBL" id="RWGY01000011">
    <property type="protein sequence ID" value="TVU30826.1"/>
    <property type="molecule type" value="Genomic_DNA"/>
</dbReference>
<feature type="non-terminal residue" evidence="8">
    <location>
        <position position="1"/>
    </location>
</feature>
<dbReference type="PANTHER" id="PTHR10795">
    <property type="entry name" value="PROPROTEIN CONVERTASE SUBTILISIN/KEXIN"/>
    <property type="match status" value="1"/>
</dbReference>
<evidence type="ECO:0000256" key="5">
    <source>
        <dbReference type="ARBA" id="ARBA00022825"/>
    </source>
</evidence>
<gene>
    <name evidence="8" type="ORF">EJB05_22470</name>
</gene>
<dbReference type="OrthoDB" id="640735at2759"/>
<feature type="domain" description="Peptidase S8/S53" evidence="7">
    <location>
        <begin position="47"/>
        <end position="119"/>
    </location>
</feature>
<evidence type="ECO:0000259" key="7">
    <source>
        <dbReference type="Pfam" id="PF00082"/>
    </source>
</evidence>
<evidence type="ECO:0000256" key="6">
    <source>
        <dbReference type="PROSITE-ProRule" id="PRU01240"/>
    </source>
</evidence>
<reference evidence="8 9" key="1">
    <citation type="journal article" date="2019" name="Sci. Rep.">
        <title>A high-quality genome of Eragrostis curvula grass provides insights into Poaceae evolution and supports new strategies to enhance forage quality.</title>
        <authorList>
            <person name="Carballo J."/>
            <person name="Santos B.A.C.M."/>
            <person name="Zappacosta D."/>
            <person name="Garbus I."/>
            <person name="Selva J.P."/>
            <person name="Gallo C.A."/>
            <person name="Diaz A."/>
            <person name="Albertini E."/>
            <person name="Caccamo M."/>
            <person name="Echenique V."/>
        </authorList>
    </citation>
    <scope>NUCLEOTIDE SEQUENCE [LARGE SCALE GENOMIC DNA]</scope>
    <source>
        <strain evidence="9">cv. Victoria</strain>
        <tissue evidence="8">Leaf</tissue>
    </source>
</reference>
<sequence>MEFGEQTVSSAHIIPAATVTFKAYMRIRLYITTSSKKQQFATFSRTPSSARMASFSGRGPCVQVLEILKPDVTAPGVDILAAWTGERSPTGLSTDTRRVQFNVASGTSMACPHASGVACIGAVRHAWKASWKILAEERKPKMTEKSAL</sequence>
<comment type="caution">
    <text evidence="6">Lacks conserved residue(s) required for the propagation of feature annotation.</text>
</comment>
<organism evidence="8 9">
    <name type="scientific">Eragrostis curvula</name>
    <name type="common">weeping love grass</name>
    <dbReference type="NCBI Taxonomy" id="38414"/>
    <lineage>
        <taxon>Eukaryota</taxon>
        <taxon>Viridiplantae</taxon>
        <taxon>Streptophyta</taxon>
        <taxon>Embryophyta</taxon>
        <taxon>Tracheophyta</taxon>
        <taxon>Spermatophyta</taxon>
        <taxon>Magnoliopsida</taxon>
        <taxon>Liliopsida</taxon>
        <taxon>Poales</taxon>
        <taxon>Poaceae</taxon>
        <taxon>PACMAD clade</taxon>
        <taxon>Chloridoideae</taxon>
        <taxon>Eragrostideae</taxon>
        <taxon>Eragrostidinae</taxon>
        <taxon>Eragrostis</taxon>
    </lineage>
</organism>
<protein>
    <recommendedName>
        <fullName evidence="7">Peptidase S8/S53 domain-containing protein</fullName>
    </recommendedName>
</protein>
<accession>A0A5J9V4J2</accession>
<dbReference type="Gramene" id="TVU30826">
    <property type="protein sequence ID" value="TVU30826"/>
    <property type="gene ID" value="EJB05_22470"/>
</dbReference>
<comment type="similarity">
    <text evidence="1 6">Belongs to the peptidase S8 family.</text>
</comment>
<dbReference type="Pfam" id="PF00082">
    <property type="entry name" value="Peptidase_S8"/>
    <property type="match status" value="1"/>
</dbReference>
<keyword evidence="4" id="KW-0378">Hydrolase</keyword>
<evidence type="ECO:0000256" key="1">
    <source>
        <dbReference type="ARBA" id="ARBA00011073"/>
    </source>
</evidence>
<keyword evidence="9" id="KW-1185">Reference proteome</keyword>
<evidence type="ECO:0000313" key="9">
    <source>
        <dbReference type="Proteomes" id="UP000324897"/>
    </source>
</evidence>
<keyword evidence="2" id="KW-0645">Protease</keyword>
<evidence type="ECO:0000313" key="8">
    <source>
        <dbReference type="EMBL" id="TVU30826.1"/>
    </source>
</evidence>
<dbReference type="PROSITE" id="PS00138">
    <property type="entry name" value="SUBTILASE_SER"/>
    <property type="match status" value="1"/>
</dbReference>
<evidence type="ECO:0000256" key="2">
    <source>
        <dbReference type="ARBA" id="ARBA00022670"/>
    </source>
</evidence>
<dbReference type="InterPro" id="IPR000209">
    <property type="entry name" value="Peptidase_S8/S53_dom"/>
</dbReference>
<dbReference type="Gene3D" id="3.40.50.200">
    <property type="entry name" value="Peptidase S8/S53 domain"/>
    <property type="match status" value="1"/>
</dbReference>
<dbReference type="Proteomes" id="UP000324897">
    <property type="component" value="Chromosome 1"/>
</dbReference>
<dbReference type="SUPFAM" id="SSF52743">
    <property type="entry name" value="Subtilisin-like"/>
    <property type="match status" value="1"/>
</dbReference>
<dbReference type="InterPro" id="IPR023828">
    <property type="entry name" value="Peptidase_S8_Ser-AS"/>
</dbReference>
<keyword evidence="5" id="KW-0720">Serine protease</keyword>
<dbReference type="InterPro" id="IPR045051">
    <property type="entry name" value="SBT"/>
</dbReference>
<keyword evidence="3" id="KW-0732">Signal</keyword>
<name>A0A5J9V4J2_9POAL</name>
<evidence type="ECO:0000256" key="4">
    <source>
        <dbReference type="ARBA" id="ARBA00022801"/>
    </source>
</evidence>